<dbReference type="GO" id="GO:0140326">
    <property type="term" value="F:ATPase-coupled intramembrane lipid transporter activity"/>
    <property type="evidence" value="ECO:0007669"/>
    <property type="project" value="TreeGrafter"/>
</dbReference>
<evidence type="ECO:0000259" key="6">
    <source>
        <dbReference type="Pfam" id="PF16209"/>
    </source>
</evidence>
<evidence type="ECO:0000256" key="4">
    <source>
        <dbReference type="ARBA" id="ARBA00022967"/>
    </source>
</evidence>
<dbReference type="InterPro" id="IPR008250">
    <property type="entry name" value="ATPase_P-typ_transduc_dom_A_sf"/>
</dbReference>
<dbReference type="GO" id="GO:0005524">
    <property type="term" value="F:ATP binding"/>
    <property type="evidence" value="ECO:0007669"/>
    <property type="project" value="UniProtKB-KW"/>
</dbReference>
<name>A0A8C0ZM06_CASCN</name>
<dbReference type="GO" id="GO:0005802">
    <property type="term" value="C:trans-Golgi network"/>
    <property type="evidence" value="ECO:0007669"/>
    <property type="project" value="TreeGrafter"/>
</dbReference>
<dbReference type="GO" id="GO:0005886">
    <property type="term" value="C:plasma membrane"/>
    <property type="evidence" value="ECO:0007669"/>
    <property type="project" value="TreeGrafter"/>
</dbReference>
<proteinExistence type="predicted"/>
<dbReference type="GO" id="GO:0007030">
    <property type="term" value="P:Golgi organization"/>
    <property type="evidence" value="ECO:0007669"/>
    <property type="project" value="TreeGrafter"/>
</dbReference>
<dbReference type="Gene3D" id="1.20.1110.10">
    <property type="entry name" value="Calcium-transporting ATPase, transmembrane domain"/>
    <property type="match status" value="1"/>
</dbReference>
<evidence type="ECO:0000256" key="3">
    <source>
        <dbReference type="ARBA" id="ARBA00022840"/>
    </source>
</evidence>
<evidence type="ECO:0000313" key="7">
    <source>
        <dbReference type="Ensembl" id="ENSCCNP00000002124.1"/>
    </source>
</evidence>
<dbReference type="SUPFAM" id="SSF81653">
    <property type="entry name" value="Calcium ATPase, transduction domain A"/>
    <property type="match status" value="1"/>
</dbReference>
<dbReference type="InterPro" id="IPR032631">
    <property type="entry name" value="P-type_ATPase_N"/>
</dbReference>
<dbReference type="InterPro" id="IPR023214">
    <property type="entry name" value="HAD_sf"/>
</dbReference>
<feature type="domain" description="P-type ATPase N-terminal" evidence="6">
    <location>
        <begin position="18"/>
        <end position="70"/>
    </location>
</feature>
<dbReference type="SUPFAM" id="SSF81665">
    <property type="entry name" value="Calcium ATPase, transmembrane domain M"/>
    <property type="match status" value="1"/>
</dbReference>
<comment type="subcellular location">
    <subcellularLocation>
        <location evidence="1">Membrane</location>
        <topology evidence="1">Multi-pass membrane protein</topology>
    </subcellularLocation>
</comment>
<feature type="transmembrane region" description="Helical" evidence="5">
    <location>
        <begin position="301"/>
        <end position="327"/>
    </location>
</feature>
<dbReference type="InterPro" id="IPR023298">
    <property type="entry name" value="ATPase_P-typ_TM_dom_sf"/>
</dbReference>
<dbReference type="Ensembl" id="ENSCCNT00000002833.1">
    <property type="protein sequence ID" value="ENSCCNP00000002124.1"/>
    <property type="gene ID" value="ENSCCNG00000002289.1"/>
</dbReference>
<protein>
    <recommendedName>
        <fullName evidence="6">P-type ATPase N-terminal domain-containing protein</fullName>
    </recommendedName>
</protein>
<dbReference type="GO" id="GO:0045332">
    <property type="term" value="P:phospholipid translocation"/>
    <property type="evidence" value="ECO:0007669"/>
    <property type="project" value="TreeGrafter"/>
</dbReference>
<reference evidence="7" key="1">
    <citation type="submission" date="2023-09" db="UniProtKB">
        <authorList>
            <consortium name="Ensembl"/>
        </authorList>
    </citation>
    <scope>IDENTIFICATION</scope>
</reference>
<dbReference type="Gene3D" id="3.40.50.1000">
    <property type="entry name" value="HAD superfamily/HAD-like"/>
    <property type="match status" value="1"/>
</dbReference>
<accession>A0A8C0ZM06</accession>
<keyword evidence="2" id="KW-0547">Nucleotide-binding</keyword>
<sequence>LQQCLTPLTAHPMPWLLFQNNAICTAKYNFFSFLPLNLYEQFHRVSNLYFLLITILQAIPEISTLPWFTLLAPLLCLITIRATRDLVDDIVSGVRMALASGWEKWKNLCVGDVVCLRKDSIVPADLLLLASTEPSSLCYVETADIDGETNLKFRQALTVTHHELTIIPWLLMATGTVICEEPNSQMHHFVGSLEWNSRKYSLGIGNLLLRGCRIHNVDTCYGLVIYTGADTKIMKNCGKIHLKRTKLDLLMNKLVVLIFLSLVVISLALTLGFSFMIKDFKLKHYYVSAMHTKTVVMESFFIFWSFLILLSAVVPMTLFIIAEFLYLGNSLFPQTTPAKARSTSLSDQLGQVQYIFSDKMGTLTQNMMTFNKCCINGHVYGGMGLRYLVSQNKDLEPRSSSRWIYGAGG</sequence>
<evidence type="ECO:0000256" key="5">
    <source>
        <dbReference type="SAM" id="Phobius"/>
    </source>
</evidence>
<dbReference type="Pfam" id="PF16209">
    <property type="entry name" value="PhoLip_ATPase_N"/>
    <property type="match status" value="1"/>
</dbReference>
<dbReference type="Gene3D" id="2.70.150.10">
    <property type="entry name" value="Calcium-transporting ATPase, cytoplasmic transduction domain A"/>
    <property type="match status" value="2"/>
</dbReference>
<organism evidence="7">
    <name type="scientific">Castor canadensis</name>
    <name type="common">American beaver</name>
    <dbReference type="NCBI Taxonomy" id="51338"/>
    <lineage>
        <taxon>Eukaryota</taxon>
        <taxon>Metazoa</taxon>
        <taxon>Chordata</taxon>
        <taxon>Craniata</taxon>
        <taxon>Vertebrata</taxon>
        <taxon>Euteleostomi</taxon>
        <taxon>Mammalia</taxon>
        <taxon>Eutheria</taxon>
        <taxon>Euarchontoglires</taxon>
        <taxon>Glires</taxon>
        <taxon>Rodentia</taxon>
        <taxon>Castorimorpha</taxon>
        <taxon>Castoridae</taxon>
        <taxon>Castor</taxon>
    </lineage>
</organism>
<dbReference type="Gene3D" id="3.40.1110.10">
    <property type="entry name" value="Calcium-transporting ATPase, cytoplasmic domain N"/>
    <property type="match status" value="1"/>
</dbReference>
<keyword evidence="3" id="KW-0067">ATP-binding</keyword>
<dbReference type="AlphaFoldDB" id="A0A8C0ZM06"/>
<dbReference type="PANTHER" id="PTHR24092:SF78">
    <property type="entry name" value="PHOSPHOLIPID-TRANSPORTING ATPASE IK"/>
    <property type="match status" value="1"/>
</dbReference>
<keyword evidence="4" id="KW-1278">Translocase</keyword>
<keyword evidence="5" id="KW-1133">Transmembrane helix</keyword>
<evidence type="ECO:0000256" key="1">
    <source>
        <dbReference type="ARBA" id="ARBA00004141"/>
    </source>
</evidence>
<feature type="transmembrane region" description="Helical" evidence="5">
    <location>
        <begin position="254"/>
        <end position="277"/>
    </location>
</feature>
<evidence type="ECO:0000256" key="2">
    <source>
        <dbReference type="ARBA" id="ARBA00022741"/>
    </source>
</evidence>
<dbReference type="InterPro" id="IPR023299">
    <property type="entry name" value="ATPase_P-typ_cyto_dom_N"/>
</dbReference>
<keyword evidence="5" id="KW-0472">Membrane</keyword>
<dbReference type="PANTHER" id="PTHR24092">
    <property type="entry name" value="PROBABLE PHOSPHOLIPID-TRANSPORTING ATPASE"/>
    <property type="match status" value="1"/>
</dbReference>
<keyword evidence="5" id="KW-0812">Transmembrane</keyword>